<reference evidence="2 3" key="1">
    <citation type="submission" date="2015-09" db="EMBL/GenBank/DDBJ databases">
        <title>Draft genome of the scarab beetle Oryctes borbonicus.</title>
        <authorList>
            <person name="Meyer J.M."/>
            <person name="Markov G.V."/>
            <person name="Baskaran P."/>
            <person name="Herrmann M."/>
            <person name="Sommer R.J."/>
            <person name="Roedelsperger C."/>
        </authorList>
    </citation>
    <scope>NUCLEOTIDE SEQUENCE [LARGE SCALE GENOMIC DNA]</scope>
    <source>
        <strain evidence="2">OB123</strain>
        <tissue evidence="2">Whole animal</tissue>
    </source>
</reference>
<name>A0A0T6BFI6_9SCAR</name>
<protein>
    <submittedName>
        <fullName evidence="2">Uncharacterized protein</fullName>
    </submittedName>
</protein>
<accession>A0A0T6BFI6</accession>
<gene>
    <name evidence="2" type="ORF">AMK59_546</name>
</gene>
<evidence type="ECO:0000313" key="2">
    <source>
        <dbReference type="EMBL" id="KRT86014.1"/>
    </source>
</evidence>
<evidence type="ECO:0000256" key="1">
    <source>
        <dbReference type="SAM" id="Coils"/>
    </source>
</evidence>
<dbReference type="OrthoDB" id="5917823at2759"/>
<proteinExistence type="predicted"/>
<dbReference type="EMBL" id="LJIG01000926">
    <property type="protein sequence ID" value="KRT86014.1"/>
    <property type="molecule type" value="Genomic_DNA"/>
</dbReference>
<sequence>EEEKRFNSVPCYNNSNNASKPHIFSLSLPRDHFTNQCTLEKYKNNLKRSSSGLLSNSNELDLNENQYSIKNSNWLLSKSAPNSLNNGFASLDSSQCMYNGPTLPVGVVQSQGQHAKGRIMYLPQGNCGHYGSNSGLWSNNQKRREVSNALAENLLQEAEKRERERLREVEDMQRIEEEFRRKRARYNGLYVNNQQDFRKVLVATGEKSV</sequence>
<dbReference type="AlphaFoldDB" id="A0A0T6BFI6"/>
<feature type="coiled-coil region" evidence="1">
    <location>
        <begin position="144"/>
        <end position="178"/>
    </location>
</feature>
<organism evidence="2 3">
    <name type="scientific">Oryctes borbonicus</name>
    <dbReference type="NCBI Taxonomy" id="1629725"/>
    <lineage>
        <taxon>Eukaryota</taxon>
        <taxon>Metazoa</taxon>
        <taxon>Ecdysozoa</taxon>
        <taxon>Arthropoda</taxon>
        <taxon>Hexapoda</taxon>
        <taxon>Insecta</taxon>
        <taxon>Pterygota</taxon>
        <taxon>Neoptera</taxon>
        <taxon>Endopterygota</taxon>
        <taxon>Coleoptera</taxon>
        <taxon>Polyphaga</taxon>
        <taxon>Scarabaeiformia</taxon>
        <taxon>Scarabaeidae</taxon>
        <taxon>Dynastinae</taxon>
        <taxon>Oryctes</taxon>
    </lineage>
</organism>
<dbReference type="Proteomes" id="UP000051574">
    <property type="component" value="Unassembled WGS sequence"/>
</dbReference>
<keyword evidence="3" id="KW-1185">Reference proteome</keyword>
<comment type="caution">
    <text evidence="2">The sequence shown here is derived from an EMBL/GenBank/DDBJ whole genome shotgun (WGS) entry which is preliminary data.</text>
</comment>
<feature type="non-terminal residue" evidence="2">
    <location>
        <position position="1"/>
    </location>
</feature>
<evidence type="ECO:0000313" key="3">
    <source>
        <dbReference type="Proteomes" id="UP000051574"/>
    </source>
</evidence>
<keyword evidence="1" id="KW-0175">Coiled coil</keyword>